<protein>
    <submittedName>
        <fullName evidence="2">Uncharacterized protein</fullName>
    </submittedName>
</protein>
<reference evidence="2" key="1">
    <citation type="submission" date="2018-01" db="EMBL/GenBank/DDBJ databases">
        <authorList>
            <person name="Clerissi C."/>
        </authorList>
    </citation>
    <scope>NUCLEOTIDE SEQUENCE</scope>
    <source>
        <strain evidence="2">Cupriavidus taiwanensis STM 8556</strain>
    </source>
</reference>
<feature type="region of interest" description="Disordered" evidence="1">
    <location>
        <begin position="43"/>
        <end position="81"/>
    </location>
</feature>
<proteinExistence type="predicted"/>
<accession>A0A375ECU8</accession>
<evidence type="ECO:0000313" key="2">
    <source>
        <dbReference type="EMBL" id="SOZ73142.1"/>
    </source>
</evidence>
<gene>
    <name evidence="2" type="ORF">CBM2613_B50267</name>
</gene>
<feature type="compositionally biased region" description="Basic residues" evidence="1">
    <location>
        <begin position="59"/>
        <end position="74"/>
    </location>
</feature>
<feature type="region of interest" description="Disordered" evidence="1">
    <location>
        <begin position="1"/>
        <end position="28"/>
    </location>
</feature>
<comment type="caution">
    <text evidence="2">The sequence shown here is derived from an EMBL/GenBank/DDBJ whole genome shotgun (WGS) entry which is preliminary data.</text>
</comment>
<organism evidence="2">
    <name type="scientific">Cupriavidus taiwanensis</name>
    <dbReference type="NCBI Taxonomy" id="164546"/>
    <lineage>
        <taxon>Bacteria</taxon>
        <taxon>Pseudomonadati</taxon>
        <taxon>Pseudomonadota</taxon>
        <taxon>Betaproteobacteria</taxon>
        <taxon>Burkholderiales</taxon>
        <taxon>Burkholderiaceae</taxon>
        <taxon>Cupriavidus</taxon>
    </lineage>
</organism>
<dbReference type="AlphaFoldDB" id="A0A375ECU8"/>
<evidence type="ECO:0000256" key="1">
    <source>
        <dbReference type="SAM" id="MobiDB-lite"/>
    </source>
</evidence>
<dbReference type="Proteomes" id="UP000256952">
    <property type="component" value="Chromosome CBM2613_b"/>
</dbReference>
<sequence>MIDTRAQAPAWKQPGSAREVRQDDQSNFDTGRRLHLRLVSPEPAAPAAAGACRQDQRALGHHRRRLHRAGRRARTGAALSG</sequence>
<name>A0A375ECU8_9BURK</name>
<dbReference type="EMBL" id="OFTH01000047">
    <property type="protein sequence ID" value="SOZ73142.1"/>
    <property type="molecule type" value="Genomic_DNA"/>
</dbReference>